<keyword evidence="2" id="KW-1005">Bacterial flagellum biogenesis</keyword>
<dbReference type="AlphaFoldDB" id="A0ABC9TRY9"/>
<evidence type="ECO:0000256" key="2">
    <source>
        <dbReference type="ARBA" id="ARBA00022795"/>
    </source>
</evidence>
<comment type="caution">
    <text evidence="4">The sequence shown here is derived from an EMBL/GenBank/DDBJ whole genome shotgun (WGS) entry which is preliminary data.</text>
</comment>
<keyword evidence="4" id="KW-0969">Cilium</keyword>
<protein>
    <submittedName>
        <fullName evidence="4">Flagellar hook capping protein</fullName>
    </submittedName>
</protein>
<dbReference type="Pfam" id="PF03963">
    <property type="entry name" value="FlgD"/>
    <property type="match status" value="1"/>
</dbReference>
<keyword evidence="4" id="KW-0966">Cell projection</keyword>
<reference evidence="4 5" key="1">
    <citation type="submission" date="2013-07" db="EMBL/GenBank/DDBJ databases">
        <authorList>
            <person name="Weinstock G."/>
            <person name="Sodergren E."/>
            <person name="Wylie T."/>
            <person name="Fulton L."/>
            <person name="Fulton R."/>
            <person name="Fronick C."/>
            <person name="O'Laughlin M."/>
            <person name="Godfrey J."/>
            <person name="Miner T."/>
            <person name="Herter B."/>
            <person name="Appelbaum E."/>
            <person name="Cordes M."/>
            <person name="Lek S."/>
            <person name="Wollam A."/>
            <person name="Pepin K.H."/>
            <person name="Palsikar V.B."/>
            <person name="Mitreva M."/>
            <person name="Wilson R.K."/>
        </authorList>
    </citation>
    <scope>NUCLEOTIDE SEQUENCE [LARGE SCALE GENOMIC DNA]</scope>
    <source>
        <strain evidence="4 5">ATCC 14940</strain>
    </source>
</reference>
<evidence type="ECO:0000256" key="1">
    <source>
        <dbReference type="ARBA" id="ARBA00010577"/>
    </source>
</evidence>
<comment type="similarity">
    <text evidence="1">Belongs to the FlgD family.</text>
</comment>
<evidence type="ECO:0000256" key="3">
    <source>
        <dbReference type="SAM" id="MobiDB-lite"/>
    </source>
</evidence>
<accession>A0ABC9TRY9</accession>
<name>A0ABC9TRY9_CLOSY</name>
<evidence type="ECO:0000313" key="4">
    <source>
        <dbReference type="EMBL" id="ERI74083.1"/>
    </source>
</evidence>
<dbReference type="Proteomes" id="UP000016491">
    <property type="component" value="Unassembled WGS sequence"/>
</dbReference>
<feature type="region of interest" description="Disordered" evidence="3">
    <location>
        <begin position="151"/>
        <end position="193"/>
    </location>
</feature>
<dbReference type="EMBL" id="AWSU01000344">
    <property type="protein sequence ID" value="ERI74083.1"/>
    <property type="molecule type" value="Genomic_DNA"/>
</dbReference>
<organism evidence="4 5">
    <name type="scientific">[Clostridium] symbiosum ATCC 14940</name>
    <dbReference type="NCBI Taxonomy" id="411472"/>
    <lineage>
        <taxon>Bacteria</taxon>
        <taxon>Bacillati</taxon>
        <taxon>Bacillota</taxon>
        <taxon>Clostridia</taxon>
        <taxon>Lachnospirales</taxon>
        <taxon>Lachnospiraceae</taxon>
        <taxon>Otoolea</taxon>
    </lineage>
</organism>
<feature type="compositionally biased region" description="Basic and acidic residues" evidence="3">
    <location>
        <begin position="182"/>
        <end position="193"/>
    </location>
</feature>
<sequence>MAWRNYNEQEVIVMTDIGMMDSSAARTTVSSSGNRNQSSRVAKNSLTLEDFYTLMAVQLQNQDMTSPMDNSEMLNQLVQMATIESMSQMTQMSTNQYASGLLGQQAEVVIFKDGQQKTVKGTVTGVNLAFSPPVIYLDGQSEEYPISSVMAVGQRSTVTDEEGKDNGPGRESNQSDVPVKPYFDDDKGEKVKW</sequence>
<dbReference type="InterPro" id="IPR005648">
    <property type="entry name" value="FlgD"/>
</dbReference>
<evidence type="ECO:0000313" key="5">
    <source>
        <dbReference type="Proteomes" id="UP000016491"/>
    </source>
</evidence>
<gene>
    <name evidence="4" type="ORF">CLOSYM_04341</name>
</gene>
<keyword evidence="4" id="KW-0282">Flagellum</keyword>
<dbReference type="GO" id="GO:0044781">
    <property type="term" value="P:bacterial-type flagellum organization"/>
    <property type="evidence" value="ECO:0007669"/>
    <property type="project" value="UniProtKB-KW"/>
</dbReference>
<proteinExistence type="inferred from homology"/>